<dbReference type="Proteomes" id="UP001438953">
    <property type="component" value="Unassembled WGS sequence"/>
</dbReference>
<proteinExistence type="inferred from homology"/>
<dbReference type="InterPro" id="IPR036390">
    <property type="entry name" value="WH_DNA-bd_sf"/>
</dbReference>
<dbReference type="InterPro" id="IPR000847">
    <property type="entry name" value="LysR_HTH_N"/>
</dbReference>
<reference evidence="6 7" key="1">
    <citation type="submission" date="2024-01" db="EMBL/GenBank/DDBJ databases">
        <authorList>
            <person name="Deng Y."/>
            <person name="Su J."/>
        </authorList>
    </citation>
    <scope>NUCLEOTIDE SEQUENCE [LARGE SCALE GENOMIC DNA]</scope>
    <source>
        <strain evidence="6 7">CPCC 100088</strain>
    </source>
</reference>
<keyword evidence="4" id="KW-0804">Transcription</keyword>
<dbReference type="RefSeq" id="WP_350935462.1">
    <property type="nucleotide sequence ID" value="NZ_JAYWLC010000003.1"/>
</dbReference>
<dbReference type="InterPro" id="IPR036388">
    <property type="entry name" value="WH-like_DNA-bd_sf"/>
</dbReference>
<feature type="domain" description="HTH lysR-type" evidence="5">
    <location>
        <begin position="19"/>
        <end position="77"/>
    </location>
</feature>
<comment type="similarity">
    <text evidence="1">Belongs to the LysR transcriptional regulatory family.</text>
</comment>
<dbReference type="PRINTS" id="PR00039">
    <property type="entry name" value="HTHLYSR"/>
</dbReference>
<sequence length="333" mass="36995">MAGQRTLRDDVLSHMPSRITIRQLEYFLSVCDFGSIAQAAQHCNVSSPSISAAISQLETELGLKLFVRRHAQGLTLSQAGEVFGERVRVILRQVQGLNDLANDLSGKVRGPLRVGCLLTFAQIILPKLRRSFIETYPEIEFHQFERDQAEIFDGLRTARFDVALSYDLDIPSDLDFMPLIDLPLFALFAEDHPLARAPAVTPEELNDHPMVLLDLPLSSEYFLSCFSRHGLRPNVVERTRDIAVMRSLVGNGFGYSLANIRPHSDRSPDGRRLCFVPLAAGPRALRLGLLTSQGAKAQRTVSAFLDHAKALVPQELEPNVVRLPEARFCGAAE</sequence>
<dbReference type="PANTHER" id="PTHR30346">
    <property type="entry name" value="TRANSCRIPTIONAL DUAL REGULATOR HCAR-RELATED"/>
    <property type="match status" value="1"/>
</dbReference>
<organism evidence="6 7">
    <name type="scientific">Thioclava kandeliae</name>
    <dbReference type="NCBI Taxonomy" id="3070818"/>
    <lineage>
        <taxon>Bacteria</taxon>
        <taxon>Pseudomonadati</taxon>
        <taxon>Pseudomonadota</taxon>
        <taxon>Alphaproteobacteria</taxon>
        <taxon>Rhodobacterales</taxon>
        <taxon>Paracoccaceae</taxon>
        <taxon>Thioclava</taxon>
    </lineage>
</organism>
<dbReference type="Gene3D" id="1.10.10.10">
    <property type="entry name" value="Winged helix-like DNA-binding domain superfamily/Winged helix DNA-binding domain"/>
    <property type="match status" value="1"/>
</dbReference>
<dbReference type="PROSITE" id="PS50931">
    <property type="entry name" value="HTH_LYSR"/>
    <property type="match status" value="1"/>
</dbReference>
<comment type="caution">
    <text evidence="6">The sequence shown here is derived from an EMBL/GenBank/DDBJ whole genome shotgun (WGS) entry which is preliminary data.</text>
</comment>
<evidence type="ECO:0000259" key="5">
    <source>
        <dbReference type="PROSITE" id="PS50931"/>
    </source>
</evidence>
<dbReference type="CDD" id="cd08412">
    <property type="entry name" value="PBP2_PAO1_like"/>
    <property type="match status" value="1"/>
</dbReference>
<dbReference type="EMBL" id="JAYWLC010000003">
    <property type="protein sequence ID" value="MER5171238.1"/>
    <property type="molecule type" value="Genomic_DNA"/>
</dbReference>
<dbReference type="SUPFAM" id="SSF46785">
    <property type="entry name" value="Winged helix' DNA-binding domain"/>
    <property type="match status" value="1"/>
</dbReference>
<keyword evidence="3" id="KW-0238">DNA-binding</keyword>
<protein>
    <submittedName>
        <fullName evidence="6">LysR family transcriptional regulator</fullName>
    </submittedName>
</protein>
<dbReference type="InterPro" id="IPR005119">
    <property type="entry name" value="LysR_subst-bd"/>
</dbReference>
<dbReference type="Pfam" id="PF00126">
    <property type="entry name" value="HTH_1"/>
    <property type="match status" value="1"/>
</dbReference>
<dbReference type="SUPFAM" id="SSF53850">
    <property type="entry name" value="Periplasmic binding protein-like II"/>
    <property type="match status" value="1"/>
</dbReference>
<dbReference type="Gene3D" id="3.40.190.10">
    <property type="entry name" value="Periplasmic binding protein-like II"/>
    <property type="match status" value="2"/>
</dbReference>
<reference evidence="6 7" key="2">
    <citation type="submission" date="2024-06" db="EMBL/GenBank/DDBJ databases">
        <title>Thioclava kandeliae sp. nov. from a rhizosphere soil sample of Kandelia candel in a mangrove.</title>
        <authorList>
            <person name="Mu T."/>
        </authorList>
    </citation>
    <scope>NUCLEOTIDE SEQUENCE [LARGE SCALE GENOMIC DNA]</scope>
    <source>
        <strain evidence="6 7">CPCC 100088</strain>
    </source>
</reference>
<evidence type="ECO:0000256" key="2">
    <source>
        <dbReference type="ARBA" id="ARBA00023015"/>
    </source>
</evidence>
<evidence type="ECO:0000256" key="4">
    <source>
        <dbReference type="ARBA" id="ARBA00023163"/>
    </source>
</evidence>
<evidence type="ECO:0000256" key="1">
    <source>
        <dbReference type="ARBA" id="ARBA00009437"/>
    </source>
</evidence>
<evidence type="ECO:0000313" key="7">
    <source>
        <dbReference type="Proteomes" id="UP001438953"/>
    </source>
</evidence>
<keyword evidence="2" id="KW-0805">Transcription regulation</keyword>
<dbReference type="Pfam" id="PF03466">
    <property type="entry name" value="LysR_substrate"/>
    <property type="match status" value="1"/>
</dbReference>
<accession>A0ABV1SE94</accession>
<gene>
    <name evidence="6" type="ORF">VSX56_05550</name>
</gene>
<name>A0ABV1SE94_9RHOB</name>
<evidence type="ECO:0000313" key="6">
    <source>
        <dbReference type="EMBL" id="MER5171238.1"/>
    </source>
</evidence>
<keyword evidence="7" id="KW-1185">Reference proteome</keyword>
<dbReference type="PANTHER" id="PTHR30346:SF0">
    <property type="entry name" value="HCA OPERON TRANSCRIPTIONAL ACTIVATOR HCAR"/>
    <property type="match status" value="1"/>
</dbReference>
<evidence type="ECO:0000256" key="3">
    <source>
        <dbReference type="ARBA" id="ARBA00023125"/>
    </source>
</evidence>